<dbReference type="InterPro" id="IPR026192">
    <property type="entry name" value="NDUFC1"/>
</dbReference>
<dbReference type="OMA" id="SAFIWGL"/>
<evidence type="ECO:0000313" key="19">
    <source>
        <dbReference type="Ensembl" id="ENSCGRP00001023056.1"/>
    </source>
</evidence>
<evidence type="ECO:0000256" key="3">
    <source>
        <dbReference type="ARBA" id="ARBA00008713"/>
    </source>
</evidence>
<evidence type="ECO:0000256" key="4">
    <source>
        <dbReference type="ARBA" id="ARBA00011533"/>
    </source>
</evidence>
<evidence type="ECO:0000256" key="15">
    <source>
        <dbReference type="ARBA" id="ARBA00030166"/>
    </source>
</evidence>
<reference evidence="22" key="5">
    <citation type="journal article" date="2018" name="Biotechnol. Bioeng.">
        <title>A reference genome of the Chinese hamster based on a hybrid assembly strategy.</title>
        <authorList>
            <person name="Rupp O."/>
            <person name="MacDonald M.L."/>
            <person name="Li S."/>
            <person name="Dhiman H."/>
            <person name="Polson S."/>
            <person name="Griep S."/>
            <person name="Heffner K."/>
            <person name="Hernandez I."/>
            <person name="Brinkrolf K."/>
            <person name="Jadhav V."/>
            <person name="Samoudi M."/>
            <person name="Hao H."/>
            <person name="Kingham B."/>
            <person name="Goesmann A."/>
            <person name="Betenbaugh M.J."/>
            <person name="Lewis N.E."/>
            <person name="Borth N."/>
            <person name="Lee K.H."/>
        </authorList>
    </citation>
    <scope>NUCLEOTIDE SEQUENCE [LARGE SCALE GENOMIC DNA]</scope>
    <source>
        <strain evidence="22">17A/GY</strain>
    </source>
</reference>
<dbReference type="Proteomes" id="UP000694386">
    <property type="component" value="Unplaced"/>
</dbReference>
<evidence type="ECO:0000256" key="1">
    <source>
        <dbReference type="ARBA" id="ARBA00003195"/>
    </source>
</evidence>
<evidence type="ECO:0000256" key="10">
    <source>
        <dbReference type="ARBA" id="ARBA00022946"/>
    </source>
</evidence>
<dbReference type="AlphaFoldDB" id="G3HAS9"/>
<dbReference type="GO" id="GO:0005743">
    <property type="term" value="C:mitochondrial inner membrane"/>
    <property type="evidence" value="ECO:0007669"/>
    <property type="project" value="UniProtKB-SubCell"/>
</dbReference>
<keyword evidence="17" id="KW-0830">Ubiquinone</keyword>
<dbReference type="CTD" id="4717"/>
<reference evidence="17" key="2">
    <citation type="submission" date="2011-08" db="EMBL/GenBank/DDBJ databases">
        <title>The genomic sequence of the Chinese hamster ovary CHO-K1 cell line.</title>
        <authorList>
            <person name="Xu X."/>
            <person name="Nagarajan H."/>
            <person name="Lewis N.E."/>
            <person name="Pan S."/>
            <person name="Cai Z."/>
            <person name="Liu X."/>
            <person name="Chen W."/>
            <person name="Xie M."/>
            <person name="Wang W."/>
            <person name="Hammond S."/>
            <person name="Andersen M.R."/>
            <person name="Neff N."/>
            <person name="Passarelli B."/>
            <person name="Koh W."/>
            <person name="Fan C.H."/>
            <person name="Wang J."/>
            <person name="Gui Y."/>
            <person name="Lee K.H."/>
            <person name="Betenbaugh M.J."/>
            <person name="Quake S.R."/>
            <person name="Famili I."/>
            <person name="Palsson B.O."/>
            <person name="Wang J."/>
        </authorList>
    </citation>
    <scope>NUCLEOTIDE SEQUENCE</scope>
</reference>
<comment type="similarity">
    <text evidence="3">Belongs to the complex I NDUFC1 subunit family.</text>
</comment>
<keyword evidence="13" id="KW-0496">Mitochondrion</keyword>
<reference evidence="18" key="4">
    <citation type="submission" date="2013-03" db="EMBL/GenBank/DDBJ databases">
        <title>Chinese hamster genome sequenced from sorted chromosomes.</title>
        <authorList>
            <person name="Brinkrolf K."/>
            <person name="Rupp O."/>
            <person name="Laux H."/>
            <person name="Kollin F."/>
            <person name="Ernst W."/>
            <person name="Linke B."/>
            <person name="Kofler R."/>
            <person name="Romand S."/>
            <person name="Hesse F."/>
            <person name="Budach W.E."/>
            <person name="Galosy S."/>
            <person name="Muller D."/>
            <person name="Noll T."/>
            <person name="Wienberg J."/>
            <person name="Jostock T."/>
            <person name="Leonard M."/>
            <person name="Grillari J."/>
            <person name="Tauch A."/>
            <person name="Goesmann A."/>
            <person name="Helk B."/>
            <person name="Mott J.E."/>
            <person name="Puehler A."/>
            <person name="Borth N."/>
        </authorList>
    </citation>
    <scope>NUCLEOTIDE SEQUENCE</scope>
    <source>
        <strain evidence="18">17A/GY</strain>
    </source>
</reference>
<evidence type="ECO:0000256" key="16">
    <source>
        <dbReference type="ARBA" id="ARBA00032841"/>
    </source>
</evidence>
<dbReference type="Proteomes" id="UP001108280">
    <property type="component" value="Chromosome 1"/>
</dbReference>
<comment type="subunit">
    <text evidence="4">Complex I is composed of 45 different subunits.</text>
</comment>
<dbReference type="KEGG" id="cge:100766880"/>
<dbReference type="Proteomes" id="UP000001075">
    <property type="component" value="Unassembled WGS sequence"/>
</dbReference>
<protein>
    <recommendedName>
        <fullName evidence="5">NADH dehydrogenase [ubiquinone] 1 subunit C1, mitochondrial</fullName>
    </recommendedName>
    <alternativeName>
        <fullName evidence="15">Complex I-KFYI</fullName>
    </alternativeName>
    <alternativeName>
        <fullName evidence="16">NADH-ubiquinone oxidoreductase KFYI subunit</fullName>
    </alternativeName>
</protein>
<comment type="subcellular location">
    <subcellularLocation>
        <location evidence="2">Mitochondrion inner membrane</location>
        <topology evidence="2">Single-pass membrane protein</topology>
        <orientation evidence="2">Matrix side</orientation>
    </subcellularLocation>
</comment>
<evidence type="ECO:0000256" key="13">
    <source>
        <dbReference type="ARBA" id="ARBA00023128"/>
    </source>
</evidence>
<reference evidence="23" key="7">
    <citation type="submission" date="2025-04" db="UniProtKB">
        <authorList>
            <consortium name="RefSeq"/>
        </authorList>
    </citation>
    <scope>IDENTIFICATION</scope>
    <source>
        <strain evidence="23">17A/GY</strain>
        <tissue evidence="23">Liver</tissue>
    </source>
</reference>
<dbReference type="Pfam" id="PF15088">
    <property type="entry name" value="NADH_dh_m_C1"/>
    <property type="match status" value="1"/>
</dbReference>
<keyword evidence="9" id="KW-0999">Mitochondrion inner membrane</keyword>
<gene>
    <name evidence="19 23" type="primary">Ndufc1</name>
    <name evidence="18" type="ORF">H671_1g2664</name>
    <name evidence="17" type="ORF">I79_007538</name>
</gene>
<dbReference type="EMBL" id="JH000255">
    <property type="protein sequence ID" value="EGW07009.1"/>
    <property type="molecule type" value="Genomic_DNA"/>
</dbReference>
<evidence type="ECO:0000256" key="8">
    <source>
        <dbReference type="ARBA" id="ARBA00022692"/>
    </source>
</evidence>
<evidence type="ECO:0000313" key="18">
    <source>
        <dbReference type="EMBL" id="ERE88972.1"/>
    </source>
</evidence>
<keyword evidence="6" id="KW-0813">Transport</keyword>
<dbReference type="eggNOG" id="ENOG502SFTF">
    <property type="taxonomic scope" value="Eukaryota"/>
</dbReference>
<dbReference type="STRING" id="10029.G3HAS9"/>
<dbReference type="PANTHER" id="PTHR17097">
    <property type="entry name" value="NADH-UBIQUINONE OXIDOREDUCTASE KFYI SUBUNIT"/>
    <property type="match status" value="1"/>
</dbReference>
<reference evidence="22" key="6">
    <citation type="journal article" date="2020" name="Biotechnol. Bioeng.">
        <title>Chromosome-scale scaffolds for the Chinese hamster reference genome assembly to facilitate the study of the CHO epigenome.</title>
        <authorList>
            <person name="Hilliard W."/>
            <person name="MacDonald M."/>
            <person name="Lee K.H."/>
        </authorList>
    </citation>
    <scope>NUCLEOTIDE SEQUENCE [LARGE SCALE GENOMIC DNA]</scope>
    <source>
        <strain evidence="22">17A/GY</strain>
    </source>
</reference>
<dbReference type="Ensembl" id="ENSCGRT00001027301.1">
    <property type="protein sequence ID" value="ENSCGRP00001023056.1"/>
    <property type="gene ID" value="ENSCGRG00001021397.1"/>
</dbReference>
<evidence type="ECO:0000256" key="11">
    <source>
        <dbReference type="ARBA" id="ARBA00022982"/>
    </source>
</evidence>
<evidence type="ECO:0000313" key="20">
    <source>
        <dbReference type="Proteomes" id="UP000001075"/>
    </source>
</evidence>
<evidence type="ECO:0000313" key="22">
    <source>
        <dbReference type="Proteomes" id="UP001108280"/>
    </source>
</evidence>
<dbReference type="RefSeq" id="XP_003501217.1">
    <property type="nucleotide sequence ID" value="XM_003501169.5"/>
</dbReference>
<dbReference type="PaxDb" id="10029-XP_007627168.1"/>
<proteinExistence type="inferred from homology"/>
<keyword evidence="10" id="KW-0809">Transit peptide</keyword>
<evidence type="ECO:0000256" key="5">
    <source>
        <dbReference type="ARBA" id="ARBA00016767"/>
    </source>
</evidence>
<dbReference type="OrthoDB" id="9900059at2759"/>
<evidence type="ECO:0000256" key="12">
    <source>
        <dbReference type="ARBA" id="ARBA00022989"/>
    </source>
</evidence>
<evidence type="ECO:0000256" key="6">
    <source>
        <dbReference type="ARBA" id="ARBA00022448"/>
    </source>
</evidence>
<evidence type="ECO:0000256" key="9">
    <source>
        <dbReference type="ARBA" id="ARBA00022792"/>
    </source>
</evidence>
<reference evidence="21" key="3">
    <citation type="journal article" date="2013" name="Nat. Biotechnol.">
        <title>Chinese hamster genome sequenced from sorted chromosomes.</title>
        <authorList>
            <person name="Brinkrolf K."/>
            <person name="Rupp O."/>
            <person name="Laux H."/>
            <person name="Kollin F."/>
            <person name="Ernst W."/>
            <person name="Linke B."/>
            <person name="Kofler R."/>
            <person name="Romand S."/>
            <person name="Hesse F."/>
            <person name="Budach W.E."/>
            <person name="Galosy S."/>
            <person name="Muller D."/>
            <person name="Noll T."/>
            <person name="Wienberg J."/>
            <person name="Jostock T."/>
            <person name="Leonard M."/>
            <person name="Grillari J."/>
            <person name="Tauch A."/>
            <person name="Goesmann A."/>
            <person name="Helk B."/>
            <person name="Mott J.E."/>
            <person name="Puhler A."/>
            <person name="Borth N."/>
        </authorList>
    </citation>
    <scope>NUCLEOTIDE SEQUENCE [LARGE SCALE GENOMIC DNA]</scope>
    <source>
        <strain evidence="21">17A/GY</strain>
    </source>
</reference>
<evidence type="ECO:0000256" key="14">
    <source>
        <dbReference type="ARBA" id="ARBA00023136"/>
    </source>
</evidence>
<keyword evidence="12" id="KW-1133">Transmembrane helix</keyword>
<dbReference type="GeneID" id="100766880"/>
<keyword evidence="8" id="KW-0812">Transmembrane</keyword>
<accession>G3HAS9</accession>
<reference evidence="19" key="8">
    <citation type="submission" date="2025-05" db="UniProtKB">
        <authorList>
            <consortium name="Ensembl"/>
        </authorList>
    </citation>
    <scope>IDENTIFICATION</scope>
</reference>
<evidence type="ECO:0000256" key="2">
    <source>
        <dbReference type="ARBA" id="ARBA00004298"/>
    </source>
</evidence>
<evidence type="ECO:0000313" key="17">
    <source>
        <dbReference type="EMBL" id="EGW07009.1"/>
    </source>
</evidence>
<comment type="function">
    <text evidence="1">Accessory subunit of the mitochondrial membrane respiratory chain NADH dehydrogenase (Complex I), that is believed not to be involved in catalysis. Complex I functions in the transfer of electrons from NADH to the respiratory chain. The immediate electron acceptor for the enzyme is believed to be ubiquinone.</text>
</comment>
<dbReference type="Proteomes" id="UP000030759">
    <property type="component" value="Unassembled WGS sequence"/>
</dbReference>
<sequence>MALPNALRSFSRLLAPARLPSCAPTRSKFYVREPPNAKPNWLEVGLTLGTTIFLWVYLIKQHDEDVLEYKRRNGLE</sequence>
<name>G3HAS9_CRIGR</name>
<dbReference type="PANTHER" id="PTHR17097:SF0">
    <property type="entry name" value="NADH DEHYDROGENASE [UBIQUINONE] 1 SUBUNIT C1, MITOCHONDRIAL"/>
    <property type="match status" value="1"/>
</dbReference>
<organism evidence="17 20">
    <name type="scientific">Cricetulus griseus</name>
    <name type="common">Chinese hamster</name>
    <name type="synonym">Cricetulus barabensis griseus</name>
    <dbReference type="NCBI Taxonomy" id="10029"/>
    <lineage>
        <taxon>Eukaryota</taxon>
        <taxon>Metazoa</taxon>
        <taxon>Chordata</taxon>
        <taxon>Craniata</taxon>
        <taxon>Vertebrata</taxon>
        <taxon>Euteleostomi</taxon>
        <taxon>Mammalia</taxon>
        <taxon>Eutheria</taxon>
        <taxon>Euarchontoglires</taxon>
        <taxon>Glires</taxon>
        <taxon>Rodentia</taxon>
        <taxon>Myomorpha</taxon>
        <taxon>Muroidea</taxon>
        <taxon>Cricetidae</taxon>
        <taxon>Cricetinae</taxon>
        <taxon>Cricetulus</taxon>
    </lineage>
</organism>
<evidence type="ECO:0000313" key="23">
    <source>
        <dbReference type="RefSeq" id="XP_027250740.1"/>
    </source>
</evidence>
<keyword evidence="14" id="KW-0472">Membrane</keyword>
<dbReference type="EMBL" id="KE665212">
    <property type="protein sequence ID" value="ERE88972.1"/>
    <property type="molecule type" value="Genomic_DNA"/>
</dbReference>
<evidence type="ECO:0000256" key="7">
    <source>
        <dbReference type="ARBA" id="ARBA00022660"/>
    </source>
</evidence>
<keyword evidence="11" id="KW-0249">Electron transport</keyword>
<dbReference type="RefSeq" id="XP_027250740.1">
    <property type="nucleotide sequence ID" value="XM_027394939.2"/>
</dbReference>
<evidence type="ECO:0000313" key="21">
    <source>
        <dbReference type="Proteomes" id="UP000030759"/>
    </source>
</evidence>
<dbReference type="GO" id="GO:0045271">
    <property type="term" value="C:respiratory chain complex I"/>
    <property type="evidence" value="ECO:0007669"/>
    <property type="project" value="Ensembl"/>
</dbReference>
<keyword evidence="7" id="KW-0679">Respiratory chain</keyword>
<keyword evidence="22" id="KW-1185">Reference proteome</keyword>
<reference evidence="20" key="1">
    <citation type="journal article" date="2011" name="Nat. Biotechnol.">
        <title>The genomic sequence of the Chinese hamster ovary (CHO)-K1 cell line.</title>
        <authorList>
            <person name="Xu X."/>
            <person name="Nagarajan H."/>
            <person name="Lewis N.E."/>
            <person name="Pan S."/>
            <person name="Cai Z."/>
            <person name="Liu X."/>
            <person name="Chen W."/>
            <person name="Xie M."/>
            <person name="Wang W."/>
            <person name="Hammond S."/>
            <person name="Andersen M.R."/>
            <person name="Neff N."/>
            <person name="Passarelli B."/>
            <person name="Koh W."/>
            <person name="Fan H.C."/>
            <person name="Wang J."/>
            <person name="Gui Y."/>
            <person name="Lee K.H."/>
            <person name="Betenbaugh M.J."/>
            <person name="Quake S.R."/>
            <person name="Famili I."/>
            <person name="Palsson B.O."/>
            <person name="Wang J."/>
        </authorList>
    </citation>
    <scope>NUCLEOTIDE SEQUENCE [LARGE SCALE GENOMIC DNA]</scope>
    <source>
        <strain evidence="20">CHO K1 cell line</strain>
    </source>
</reference>